<dbReference type="AlphaFoldDB" id="K3WHB2"/>
<reference evidence="1" key="3">
    <citation type="submission" date="2015-02" db="UniProtKB">
        <authorList>
            <consortium name="EnsemblProtists"/>
        </authorList>
    </citation>
    <scope>IDENTIFICATION</scope>
    <source>
        <strain evidence="1">DAOM BR144</strain>
    </source>
</reference>
<accession>K3WHB2</accession>
<dbReference type="HOGENOM" id="CLU_2854592_0_0_1"/>
<dbReference type="Proteomes" id="UP000019132">
    <property type="component" value="Unassembled WGS sequence"/>
</dbReference>
<evidence type="ECO:0000313" key="1">
    <source>
        <dbReference type="EnsemblProtists" id="PYU1_T004354"/>
    </source>
</evidence>
<organism evidence="1 2">
    <name type="scientific">Globisporangium ultimum (strain ATCC 200006 / CBS 805.95 / DAOM BR144)</name>
    <name type="common">Pythium ultimum</name>
    <dbReference type="NCBI Taxonomy" id="431595"/>
    <lineage>
        <taxon>Eukaryota</taxon>
        <taxon>Sar</taxon>
        <taxon>Stramenopiles</taxon>
        <taxon>Oomycota</taxon>
        <taxon>Peronosporomycetes</taxon>
        <taxon>Pythiales</taxon>
        <taxon>Pythiaceae</taxon>
        <taxon>Globisporangium</taxon>
    </lineage>
</organism>
<sequence length="65" mass="7384">MNAEDLISAPLPRLEHTLENTSEINVKGFETSYFCPARTEEKKDRVIMCNKVRLEQGNTLTCGQI</sequence>
<reference evidence="2" key="1">
    <citation type="journal article" date="2010" name="Genome Biol.">
        <title>Genome sequence of the necrotrophic plant pathogen Pythium ultimum reveals original pathogenicity mechanisms and effector repertoire.</title>
        <authorList>
            <person name="Levesque C.A."/>
            <person name="Brouwer H."/>
            <person name="Cano L."/>
            <person name="Hamilton J.P."/>
            <person name="Holt C."/>
            <person name="Huitema E."/>
            <person name="Raffaele S."/>
            <person name="Robideau G.P."/>
            <person name="Thines M."/>
            <person name="Win J."/>
            <person name="Zerillo M.M."/>
            <person name="Beakes G.W."/>
            <person name="Boore J.L."/>
            <person name="Busam D."/>
            <person name="Dumas B."/>
            <person name="Ferriera S."/>
            <person name="Fuerstenberg S.I."/>
            <person name="Gachon C.M."/>
            <person name="Gaulin E."/>
            <person name="Govers F."/>
            <person name="Grenville-Briggs L."/>
            <person name="Horner N."/>
            <person name="Hostetler J."/>
            <person name="Jiang R.H."/>
            <person name="Johnson J."/>
            <person name="Krajaejun T."/>
            <person name="Lin H."/>
            <person name="Meijer H.J."/>
            <person name="Moore B."/>
            <person name="Morris P."/>
            <person name="Phuntmart V."/>
            <person name="Puiu D."/>
            <person name="Shetty J."/>
            <person name="Stajich J.E."/>
            <person name="Tripathy S."/>
            <person name="Wawra S."/>
            <person name="van West P."/>
            <person name="Whitty B.R."/>
            <person name="Coutinho P.M."/>
            <person name="Henrissat B."/>
            <person name="Martin F."/>
            <person name="Thomas P.D."/>
            <person name="Tyler B.M."/>
            <person name="De Vries R.P."/>
            <person name="Kamoun S."/>
            <person name="Yandell M."/>
            <person name="Tisserat N."/>
            <person name="Buell C.R."/>
        </authorList>
    </citation>
    <scope>NUCLEOTIDE SEQUENCE</scope>
    <source>
        <strain evidence="2">DAOM:BR144</strain>
    </source>
</reference>
<protein>
    <submittedName>
        <fullName evidence="1">Uncharacterized protein</fullName>
    </submittedName>
</protein>
<reference evidence="2" key="2">
    <citation type="submission" date="2010-04" db="EMBL/GenBank/DDBJ databases">
        <authorList>
            <person name="Buell R."/>
            <person name="Hamilton J."/>
            <person name="Hostetler J."/>
        </authorList>
    </citation>
    <scope>NUCLEOTIDE SEQUENCE [LARGE SCALE GENOMIC DNA]</scope>
    <source>
        <strain evidence="2">DAOM:BR144</strain>
    </source>
</reference>
<proteinExistence type="predicted"/>
<keyword evidence="2" id="KW-1185">Reference proteome</keyword>
<name>K3WHB2_GLOUD</name>
<dbReference type="EMBL" id="GL376631">
    <property type="status" value="NOT_ANNOTATED_CDS"/>
    <property type="molecule type" value="Genomic_DNA"/>
</dbReference>
<dbReference type="InParanoid" id="K3WHB2"/>
<evidence type="ECO:0000313" key="2">
    <source>
        <dbReference type="Proteomes" id="UP000019132"/>
    </source>
</evidence>
<dbReference type="VEuPathDB" id="FungiDB:PYU1_G004344"/>
<dbReference type="EnsemblProtists" id="PYU1_T004354">
    <property type="protein sequence ID" value="PYU1_T004354"/>
    <property type="gene ID" value="PYU1_G004344"/>
</dbReference>